<dbReference type="Proteomes" id="UP000050794">
    <property type="component" value="Unassembled WGS sequence"/>
</dbReference>
<reference evidence="2 3" key="2">
    <citation type="submission" date="2018-11" db="EMBL/GenBank/DDBJ databases">
        <authorList>
            <consortium name="Pathogen Informatics"/>
        </authorList>
    </citation>
    <scope>NUCLEOTIDE SEQUENCE [LARGE SCALE GENOMIC DNA]</scope>
</reference>
<evidence type="ECO:0000313" key="3">
    <source>
        <dbReference type="Proteomes" id="UP000050794"/>
    </source>
</evidence>
<evidence type="ECO:0000313" key="2">
    <source>
        <dbReference type="EMBL" id="VDM29115.1"/>
    </source>
</evidence>
<sequence>MLFHRVISALTSTREGTDETNGEQKQPVAPDVEEVDSCSLYDYDAENMNDPNAVSMYAVDIFKYHFSREVFTGRQYNFDEA</sequence>
<accession>A0A183U4H8</accession>
<dbReference type="EMBL" id="UYWY01004303">
    <property type="protein sequence ID" value="VDM29115.1"/>
    <property type="molecule type" value="Genomic_DNA"/>
</dbReference>
<dbReference type="WBParaSite" id="TCNE_0000339801-mRNA-1">
    <property type="protein sequence ID" value="TCNE_0000339801-mRNA-1"/>
    <property type="gene ID" value="TCNE_0000339801"/>
</dbReference>
<feature type="region of interest" description="Disordered" evidence="1">
    <location>
        <begin position="12"/>
        <end position="31"/>
    </location>
</feature>
<reference evidence="4" key="1">
    <citation type="submission" date="2016-06" db="UniProtKB">
        <authorList>
            <consortium name="WormBaseParasite"/>
        </authorList>
    </citation>
    <scope>IDENTIFICATION</scope>
</reference>
<proteinExistence type="predicted"/>
<keyword evidence="3" id="KW-1185">Reference proteome</keyword>
<organism evidence="3 4">
    <name type="scientific">Toxocara canis</name>
    <name type="common">Canine roundworm</name>
    <dbReference type="NCBI Taxonomy" id="6265"/>
    <lineage>
        <taxon>Eukaryota</taxon>
        <taxon>Metazoa</taxon>
        <taxon>Ecdysozoa</taxon>
        <taxon>Nematoda</taxon>
        <taxon>Chromadorea</taxon>
        <taxon>Rhabditida</taxon>
        <taxon>Spirurina</taxon>
        <taxon>Ascaridomorpha</taxon>
        <taxon>Ascaridoidea</taxon>
        <taxon>Toxocaridae</taxon>
        <taxon>Toxocara</taxon>
    </lineage>
</organism>
<dbReference type="AlphaFoldDB" id="A0A183U4H8"/>
<name>A0A183U4H8_TOXCA</name>
<gene>
    <name evidence="2" type="ORF">TCNE_LOCUS3398</name>
</gene>
<evidence type="ECO:0000313" key="4">
    <source>
        <dbReference type="WBParaSite" id="TCNE_0000339801-mRNA-1"/>
    </source>
</evidence>
<protein>
    <submittedName>
        <fullName evidence="2 4">Uncharacterized protein</fullName>
    </submittedName>
</protein>
<evidence type="ECO:0000256" key="1">
    <source>
        <dbReference type="SAM" id="MobiDB-lite"/>
    </source>
</evidence>